<dbReference type="PANTHER" id="PTHR10997:SF8">
    <property type="entry name" value="EXPORTIN-2"/>
    <property type="match status" value="1"/>
</dbReference>
<evidence type="ECO:0000313" key="9">
    <source>
        <dbReference type="EMBL" id="KAL3804016.1"/>
    </source>
</evidence>
<keyword evidence="10" id="KW-1185">Reference proteome</keyword>
<dbReference type="Proteomes" id="UP001516023">
    <property type="component" value="Unassembled WGS sequence"/>
</dbReference>
<organism evidence="9 10">
    <name type="scientific">Cyclotella cryptica</name>
    <dbReference type="NCBI Taxonomy" id="29204"/>
    <lineage>
        <taxon>Eukaryota</taxon>
        <taxon>Sar</taxon>
        <taxon>Stramenopiles</taxon>
        <taxon>Ochrophyta</taxon>
        <taxon>Bacillariophyta</taxon>
        <taxon>Coscinodiscophyceae</taxon>
        <taxon>Thalassiosirophycidae</taxon>
        <taxon>Stephanodiscales</taxon>
        <taxon>Stephanodiscaceae</taxon>
        <taxon>Cyclotella</taxon>
    </lineage>
</organism>
<proteinExistence type="inferred from homology"/>
<sequence>MEGPSSFTGYRRMCCPTSIQIYRTVPTELHHPSFSVVASLSVALHSYPTYPASTADATVLCSNASPSSHCILSCIVSVSFTSSHLDHAMTAALTAPQLQSLLSQSLSPDASTRKASEQTLLQAQCAPGHALVVLRLISELASPDATAVRQAAAVHFKNLVKKGWEPDEDDKSAQNLLPPSDRSVIKNNLVELMCTVPPQIQSQIGESISIIASTDFPKQWENLLPNLIARLDIVNAHDVHWDVVNGVLLTANSIFKRFRYVQRSDALYADILYVLNLIQEPLTKLFLNLVTRLESGGAQQQQTATVSCLQALRTTCRIFFSLNYQDLPEYFEDHMGEWMGGFAKLLEYKNDSLVDEDEEMVPGPIDNAQVAVVQNLNLYSNKDEEPFLPFLPTFTSLVWNLLMNVTPFAKHDALATISIRFLSGLIGKLMHKPLFEGESTLREIFARIVIPNLMIREIDEERFEDDPQEFILSDMEASDTESRRKCSQDLLRAMCRQFEQQTTSICSQHVNQMLTQFATDQSQWKMKDVAIHLMLGISIRAESIQFGVSQVNEGVNIMDFFTRHVLTELQEPNMNVRPMVKATCIKFVGIFRNQFTKEQFGALMPLLIAHLGSPYVVVHTYAAASIEKILTSKVDGPNNTKLSKFAGSDLKPFLGNLFTGLFSIVDNVELNENEYVMKCIMRALNAAKDDLLEIVQIVLEKLTAALALVAKNPKNPQYNHYLFESIAVLIRSVSSKDAAYTSAFEQFLFPPFQHILQMEVVEFTPYVFQVLAQILEFRPEGSGLGQAYASLLPPLLTPALWERKGNIPALSRLLVAYLSKGSAEIVQHKLLLGILGVFQKLIASKSSEAYAFDLLRAIVLSMPQEAFMPQMKDILQILMMRLQQGKTTKYVGLITHFFALFVGKFGSQTFHNQLNLIQPGLGLMIVNQVWVPRLQAAPPTRLEAKTQIIGLTKLLCEAPAILASPNGTEVWSHILSCVLKIIFSPDSHLNALTSEDSDDAEIGYDATFSVLHFATHPVKDPFADVEDASVSFVKSLSQLCASQPGQVTPLIQQCLQSDPKMSVGLENLSQNAGVTLI</sequence>
<dbReference type="InterPro" id="IPR016024">
    <property type="entry name" value="ARM-type_fold"/>
</dbReference>
<protein>
    <recommendedName>
        <fullName evidence="8">Importin N-terminal domain-containing protein</fullName>
    </recommendedName>
</protein>
<feature type="domain" description="Importin N-terminal" evidence="8">
    <location>
        <begin position="116"/>
        <end position="195"/>
    </location>
</feature>
<name>A0ABD3QW26_9STRA</name>
<evidence type="ECO:0000256" key="5">
    <source>
        <dbReference type="ARBA" id="ARBA00022490"/>
    </source>
</evidence>
<evidence type="ECO:0000256" key="3">
    <source>
        <dbReference type="ARBA" id="ARBA00008669"/>
    </source>
</evidence>
<evidence type="ECO:0000256" key="6">
    <source>
        <dbReference type="ARBA" id="ARBA00022927"/>
    </source>
</evidence>
<accession>A0ABD3QW26</accession>
<comment type="caution">
    <text evidence="9">The sequence shown here is derived from an EMBL/GenBank/DDBJ whole genome shotgun (WGS) entry which is preliminary data.</text>
</comment>
<gene>
    <name evidence="9" type="ORF">HJC23_006407</name>
</gene>
<dbReference type="PANTHER" id="PTHR10997">
    <property type="entry name" value="IMPORTIN-7, 8, 11"/>
    <property type="match status" value="1"/>
</dbReference>
<dbReference type="SMART" id="SM00913">
    <property type="entry name" value="IBN_N"/>
    <property type="match status" value="1"/>
</dbReference>
<dbReference type="InterPro" id="IPR013713">
    <property type="entry name" value="XPO2_central"/>
</dbReference>
<reference evidence="9 10" key="1">
    <citation type="journal article" date="2020" name="G3 (Bethesda)">
        <title>Improved Reference Genome for Cyclotella cryptica CCMP332, a Model for Cell Wall Morphogenesis, Salinity Adaptation, and Lipid Production in Diatoms (Bacillariophyta).</title>
        <authorList>
            <person name="Roberts W.R."/>
            <person name="Downey K.M."/>
            <person name="Ruck E.C."/>
            <person name="Traller J.C."/>
            <person name="Alverson A.J."/>
        </authorList>
    </citation>
    <scope>NUCLEOTIDE SEQUENCE [LARGE SCALE GENOMIC DNA]</scope>
    <source>
        <strain evidence="9 10">CCMP332</strain>
    </source>
</reference>
<comment type="subcellular location">
    <subcellularLocation>
        <location evidence="2">Cytoplasm</location>
    </subcellularLocation>
    <subcellularLocation>
        <location evidence="1">Nucleus</location>
    </subcellularLocation>
</comment>
<dbReference type="GO" id="GO:0005737">
    <property type="term" value="C:cytoplasm"/>
    <property type="evidence" value="ECO:0007669"/>
    <property type="project" value="UniProtKB-SubCell"/>
</dbReference>
<evidence type="ECO:0000256" key="4">
    <source>
        <dbReference type="ARBA" id="ARBA00022448"/>
    </source>
</evidence>
<comment type="similarity">
    <text evidence="3">Belongs to the XPO2/CSE1 family.</text>
</comment>
<evidence type="ECO:0000256" key="1">
    <source>
        <dbReference type="ARBA" id="ARBA00004123"/>
    </source>
</evidence>
<dbReference type="InterPro" id="IPR001494">
    <property type="entry name" value="Importin-beta_N"/>
</dbReference>
<dbReference type="GO" id="GO:0015031">
    <property type="term" value="P:protein transport"/>
    <property type="evidence" value="ECO:0007669"/>
    <property type="project" value="UniProtKB-KW"/>
</dbReference>
<dbReference type="SUPFAM" id="SSF48371">
    <property type="entry name" value="ARM repeat"/>
    <property type="match status" value="1"/>
</dbReference>
<dbReference type="AlphaFoldDB" id="A0ABD3QW26"/>
<dbReference type="PROSITE" id="PS50166">
    <property type="entry name" value="IMPORTIN_B_NT"/>
    <property type="match status" value="1"/>
</dbReference>
<dbReference type="GO" id="GO:0005634">
    <property type="term" value="C:nucleus"/>
    <property type="evidence" value="ECO:0007669"/>
    <property type="project" value="UniProtKB-SubCell"/>
</dbReference>
<dbReference type="FunFam" id="1.25.10.10:FF:000507">
    <property type="entry name" value="Exportin-2"/>
    <property type="match status" value="1"/>
</dbReference>
<dbReference type="Pfam" id="PF08506">
    <property type="entry name" value="Cse1"/>
    <property type="match status" value="1"/>
</dbReference>
<evidence type="ECO:0000259" key="8">
    <source>
        <dbReference type="PROSITE" id="PS50166"/>
    </source>
</evidence>
<dbReference type="InterPro" id="IPR011989">
    <property type="entry name" value="ARM-like"/>
</dbReference>
<keyword evidence="6" id="KW-0653">Protein transport</keyword>
<evidence type="ECO:0000256" key="7">
    <source>
        <dbReference type="ARBA" id="ARBA00023242"/>
    </source>
</evidence>
<keyword evidence="7" id="KW-0539">Nucleus</keyword>
<keyword evidence="5" id="KW-0963">Cytoplasm</keyword>
<keyword evidence="4" id="KW-0813">Transport</keyword>
<dbReference type="Gene3D" id="1.25.10.10">
    <property type="entry name" value="Leucine-rich Repeat Variant"/>
    <property type="match status" value="1"/>
</dbReference>
<evidence type="ECO:0000256" key="2">
    <source>
        <dbReference type="ARBA" id="ARBA00004496"/>
    </source>
</evidence>
<dbReference type="EMBL" id="JABMIG020000010">
    <property type="protein sequence ID" value="KAL3804016.1"/>
    <property type="molecule type" value="Genomic_DNA"/>
</dbReference>
<dbReference type="Pfam" id="PF03810">
    <property type="entry name" value="IBN_N"/>
    <property type="match status" value="1"/>
</dbReference>
<dbReference type="InterPro" id="IPR005043">
    <property type="entry name" value="XPO2_C"/>
</dbReference>
<dbReference type="Pfam" id="PF03378">
    <property type="entry name" value="CAS_CSE1"/>
    <property type="match status" value="1"/>
</dbReference>
<evidence type="ECO:0000313" key="10">
    <source>
        <dbReference type="Proteomes" id="UP001516023"/>
    </source>
</evidence>